<evidence type="ECO:0000313" key="12">
    <source>
        <dbReference type="Proteomes" id="UP000320184"/>
    </source>
</evidence>
<feature type="transmembrane region" description="Helical" evidence="9">
    <location>
        <begin position="322"/>
        <end position="339"/>
    </location>
</feature>
<dbReference type="Proteomes" id="UP000320184">
    <property type="component" value="Unassembled WGS sequence"/>
</dbReference>
<gene>
    <name evidence="11" type="ORF">E6K73_00940</name>
</gene>
<dbReference type="PANTHER" id="PTHR33908">
    <property type="entry name" value="MANNOSYLTRANSFERASE YKCB-RELATED"/>
    <property type="match status" value="1"/>
</dbReference>
<comment type="subcellular location">
    <subcellularLocation>
        <location evidence="1">Cell membrane</location>
        <topology evidence="1">Multi-pass membrane protein</topology>
    </subcellularLocation>
</comment>
<comment type="caution">
    <text evidence="11">The sequence shown here is derived from an EMBL/GenBank/DDBJ whole genome shotgun (WGS) entry which is preliminary data.</text>
</comment>
<evidence type="ECO:0000256" key="1">
    <source>
        <dbReference type="ARBA" id="ARBA00004651"/>
    </source>
</evidence>
<protein>
    <submittedName>
        <fullName evidence="11">Tetratricopeptide repeat protein</fullName>
    </submittedName>
</protein>
<dbReference type="Pfam" id="PF13231">
    <property type="entry name" value="PMT_2"/>
    <property type="match status" value="1"/>
</dbReference>
<dbReference type="Pfam" id="PF13432">
    <property type="entry name" value="TPR_16"/>
    <property type="match status" value="1"/>
</dbReference>
<evidence type="ECO:0000256" key="6">
    <source>
        <dbReference type="ARBA" id="ARBA00022989"/>
    </source>
</evidence>
<keyword evidence="5 9" id="KW-0812">Transmembrane</keyword>
<keyword evidence="4" id="KW-0808">Transferase</keyword>
<dbReference type="GO" id="GO:0009103">
    <property type="term" value="P:lipopolysaccharide biosynthetic process"/>
    <property type="evidence" value="ECO:0007669"/>
    <property type="project" value="UniProtKB-ARBA"/>
</dbReference>
<keyword evidence="8" id="KW-0802">TPR repeat</keyword>
<feature type="repeat" description="TPR" evidence="8">
    <location>
        <begin position="670"/>
        <end position="703"/>
    </location>
</feature>
<evidence type="ECO:0000259" key="10">
    <source>
        <dbReference type="Pfam" id="PF13231"/>
    </source>
</evidence>
<feature type="transmembrane region" description="Helical" evidence="9">
    <location>
        <begin position="232"/>
        <end position="249"/>
    </location>
</feature>
<feature type="domain" description="Glycosyltransferase RgtA/B/C/D-like" evidence="10">
    <location>
        <begin position="113"/>
        <end position="243"/>
    </location>
</feature>
<dbReference type="InterPro" id="IPR011990">
    <property type="entry name" value="TPR-like_helical_dom_sf"/>
</dbReference>
<keyword evidence="6 9" id="KW-1133">Transmembrane helix</keyword>
<feature type="transmembrane region" description="Helical" evidence="9">
    <location>
        <begin position="346"/>
        <end position="362"/>
    </location>
</feature>
<dbReference type="InterPro" id="IPR038731">
    <property type="entry name" value="RgtA/B/C-like"/>
</dbReference>
<evidence type="ECO:0000256" key="2">
    <source>
        <dbReference type="ARBA" id="ARBA00022475"/>
    </source>
</evidence>
<reference evidence="11 12" key="1">
    <citation type="journal article" date="2019" name="Nat. Microbiol.">
        <title>Mediterranean grassland soil C-N compound turnover is dependent on rainfall and depth, and is mediated by genomically divergent microorganisms.</title>
        <authorList>
            <person name="Diamond S."/>
            <person name="Andeer P.F."/>
            <person name="Li Z."/>
            <person name="Crits-Christoph A."/>
            <person name="Burstein D."/>
            <person name="Anantharaman K."/>
            <person name="Lane K.R."/>
            <person name="Thomas B.C."/>
            <person name="Pan C."/>
            <person name="Northen T.R."/>
            <person name="Banfield J.F."/>
        </authorList>
    </citation>
    <scope>NUCLEOTIDE SEQUENCE [LARGE SCALE GENOMIC DNA]</scope>
    <source>
        <strain evidence="11">WS_3</strain>
    </source>
</reference>
<dbReference type="PANTHER" id="PTHR33908:SF11">
    <property type="entry name" value="MEMBRANE PROTEIN"/>
    <property type="match status" value="1"/>
</dbReference>
<proteinExistence type="predicted"/>
<dbReference type="GO" id="GO:0016763">
    <property type="term" value="F:pentosyltransferase activity"/>
    <property type="evidence" value="ECO:0007669"/>
    <property type="project" value="TreeGrafter"/>
</dbReference>
<evidence type="ECO:0000256" key="4">
    <source>
        <dbReference type="ARBA" id="ARBA00022679"/>
    </source>
</evidence>
<dbReference type="InterPro" id="IPR019734">
    <property type="entry name" value="TPR_rpt"/>
</dbReference>
<feature type="transmembrane region" description="Helical" evidence="9">
    <location>
        <begin position="206"/>
        <end position="225"/>
    </location>
</feature>
<evidence type="ECO:0000256" key="8">
    <source>
        <dbReference type="PROSITE-ProRule" id="PRU00339"/>
    </source>
</evidence>
<dbReference type="EMBL" id="VBOT01000011">
    <property type="protein sequence ID" value="TMQ53730.1"/>
    <property type="molecule type" value="Genomic_DNA"/>
</dbReference>
<keyword evidence="7 9" id="KW-0472">Membrane</keyword>
<evidence type="ECO:0000256" key="3">
    <source>
        <dbReference type="ARBA" id="ARBA00022676"/>
    </source>
</evidence>
<evidence type="ECO:0000256" key="7">
    <source>
        <dbReference type="ARBA" id="ARBA00023136"/>
    </source>
</evidence>
<dbReference type="PROSITE" id="PS50005">
    <property type="entry name" value="TPR"/>
    <property type="match status" value="2"/>
</dbReference>
<evidence type="ECO:0000313" key="11">
    <source>
        <dbReference type="EMBL" id="TMQ53730.1"/>
    </source>
</evidence>
<dbReference type="SUPFAM" id="SSF48452">
    <property type="entry name" value="TPR-like"/>
    <property type="match status" value="1"/>
</dbReference>
<name>A0A538SQS9_UNCEI</name>
<organism evidence="11 12">
    <name type="scientific">Eiseniibacteriota bacterium</name>
    <dbReference type="NCBI Taxonomy" id="2212470"/>
    <lineage>
        <taxon>Bacteria</taxon>
        <taxon>Candidatus Eiseniibacteriota</taxon>
    </lineage>
</organism>
<feature type="repeat" description="TPR" evidence="8">
    <location>
        <begin position="636"/>
        <end position="669"/>
    </location>
</feature>
<accession>A0A538SQS9</accession>
<dbReference type="AlphaFoldDB" id="A0A538SQS9"/>
<dbReference type="InterPro" id="IPR050297">
    <property type="entry name" value="LipidA_mod_glycosyltrf_83"/>
</dbReference>
<keyword evidence="2" id="KW-1003">Cell membrane</keyword>
<evidence type="ECO:0000256" key="9">
    <source>
        <dbReference type="SAM" id="Phobius"/>
    </source>
</evidence>
<keyword evidence="3" id="KW-0328">Glycosyltransferase</keyword>
<dbReference type="SMART" id="SM00028">
    <property type="entry name" value="TPR"/>
    <property type="match status" value="2"/>
</dbReference>
<dbReference type="Gene3D" id="1.25.40.10">
    <property type="entry name" value="Tetratricopeptide repeat domain"/>
    <property type="match status" value="1"/>
</dbReference>
<feature type="transmembrane region" description="Helical" evidence="9">
    <location>
        <begin position="42"/>
        <end position="61"/>
    </location>
</feature>
<sequence length="750" mass="81704">MPPKPPAGRRSRCRELGHAFLDDSSGRRLPARPMTASTLERWAIGAVVLYTVVLLAVTVKLHPTPLYFVETDLVGEYIPAARDLAAGHLADGHYSYKGPGYPLLLAAAAGPCRGDSFLAARLLSVLASGCAAWLAFLIARSFAGPAISLFVLGGMLFNPTFIRYAIEAGTDAPTLAVALAATWWALRTGSSRWLFLSGLAAGYATLMRYNAAFLVPAAAFVLLGRREPLRRLASYAAGVALPLAAWLALDPSAIGHALHNNNYLNVAYELYGRDMPWDLFEAQIGSRFHSLGDVIAFDPIGAVARTAWNLGDHLVADLHELVPLWIGVIAAPGLILWLRRRDSWQAGIHAGLCALALAPVFYSSRFSLYLLPFYLAGAGALLSELPRMLGRWIPKVIAAGAAPPRSWFPALAAALLLPSAWFGFQQLEKNLADAPHEARLAGERLAAAGLGGDRIMARKPHVAYFAGMQQVPFPPSGSLIDLISRARASGTHHLFYSPIEQILRPEYAVLSDSGVSLPGLEQVTYWSSGRGHFYAVYRITDTPLDSLAMDAALERTVLRYVQRRPGSPEAQVFAAAELVSMKHHREALDRLLALERAGVLDPAVATLASTAYFELGDYEHSYRECELAMRLQRPTGWSFARLATARQRQHRYGEARDLYRRAAEMEPGNPEHLENLGLACVALRDYPGAAAAFERCVRLAPGDAQARRYAMGAYQLAGNPRRAAQILAEAARWGIPIQQMLDPEKRPAKD</sequence>
<evidence type="ECO:0000256" key="5">
    <source>
        <dbReference type="ARBA" id="ARBA00022692"/>
    </source>
</evidence>
<dbReference type="GO" id="GO:0005886">
    <property type="term" value="C:plasma membrane"/>
    <property type="evidence" value="ECO:0007669"/>
    <property type="project" value="UniProtKB-SubCell"/>
</dbReference>